<dbReference type="RefSeq" id="WP_263072193.1">
    <property type="nucleotide sequence ID" value="NZ_JAOUSF010000002.1"/>
</dbReference>
<evidence type="ECO:0000313" key="4">
    <source>
        <dbReference type="Proteomes" id="UP001209318"/>
    </source>
</evidence>
<feature type="compositionally biased region" description="Polar residues" evidence="2">
    <location>
        <begin position="146"/>
        <end position="163"/>
    </location>
</feature>
<dbReference type="InterPro" id="IPR036679">
    <property type="entry name" value="FlgN-like_sf"/>
</dbReference>
<keyword evidence="3" id="KW-0282">Flagellum</keyword>
<dbReference type="SUPFAM" id="SSF140566">
    <property type="entry name" value="FlgN-like"/>
    <property type="match status" value="1"/>
</dbReference>
<proteinExistence type="predicted"/>
<dbReference type="Pfam" id="PF05130">
    <property type="entry name" value="FlgN"/>
    <property type="match status" value="1"/>
</dbReference>
<accession>A0AAE3LMJ0</accession>
<evidence type="ECO:0000256" key="2">
    <source>
        <dbReference type="SAM" id="MobiDB-lite"/>
    </source>
</evidence>
<evidence type="ECO:0000256" key="1">
    <source>
        <dbReference type="ARBA" id="ARBA00022795"/>
    </source>
</evidence>
<dbReference type="EMBL" id="JAOUSF010000002">
    <property type="protein sequence ID" value="MCU9612986.1"/>
    <property type="molecule type" value="Genomic_DNA"/>
</dbReference>
<dbReference type="Gene3D" id="1.20.58.300">
    <property type="entry name" value="FlgN-like"/>
    <property type="match status" value="1"/>
</dbReference>
<reference evidence="3" key="1">
    <citation type="submission" date="2022-10" db="EMBL/GenBank/DDBJ databases">
        <title>Description of Fervidibacillus gen. nov. in the family Fervidibacillaceae fam. nov. with two species, Fervidibacillus albus sp. nov., and Fervidibacillus halotolerans sp. nov., isolated from tidal flat sediments.</title>
        <authorList>
            <person name="Kwon K.K."/>
            <person name="Yang S.-H."/>
        </authorList>
    </citation>
    <scope>NUCLEOTIDE SEQUENCE</scope>
    <source>
        <strain evidence="3">JCM 19140</strain>
    </source>
</reference>
<keyword evidence="3" id="KW-0969">Cilium</keyword>
<organism evidence="3 4">
    <name type="scientific">Perspicuibacillus lycopersici</name>
    <dbReference type="NCBI Taxonomy" id="1325689"/>
    <lineage>
        <taxon>Bacteria</taxon>
        <taxon>Bacillati</taxon>
        <taxon>Bacillota</taxon>
        <taxon>Bacilli</taxon>
        <taxon>Bacillales</taxon>
        <taxon>Bacillaceae</taxon>
        <taxon>Perspicuibacillus</taxon>
    </lineage>
</organism>
<keyword evidence="3" id="KW-0966">Cell projection</keyword>
<comment type="caution">
    <text evidence="3">The sequence shown here is derived from an EMBL/GenBank/DDBJ whole genome shotgun (WGS) entry which is preliminary data.</text>
</comment>
<gene>
    <name evidence="3" type="ORF">OEV98_05405</name>
</gene>
<keyword evidence="1" id="KW-1005">Bacterial flagellum biogenesis</keyword>
<dbReference type="InterPro" id="IPR007809">
    <property type="entry name" value="FlgN-like"/>
</dbReference>
<dbReference type="Proteomes" id="UP001209318">
    <property type="component" value="Unassembled WGS sequence"/>
</dbReference>
<evidence type="ECO:0000313" key="3">
    <source>
        <dbReference type="EMBL" id="MCU9612986.1"/>
    </source>
</evidence>
<dbReference type="GO" id="GO:0044780">
    <property type="term" value="P:bacterial-type flagellum assembly"/>
    <property type="evidence" value="ECO:0007669"/>
    <property type="project" value="InterPro"/>
</dbReference>
<dbReference type="AlphaFoldDB" id="A0AAE3LMJ0"/>
<feature type="region of interest" description="Disordered" evidence="2">
    <location>
        <begin position="139"/>
        <end position="163"/>
    </location>
</feature>
<keyword evidence="4" id="KW-1185">Reference proteome</keyword>
<protein>
    <submittedName>
        <fullName evidence="3">Flagellar protein FlgN</fullName>
    </submittedName>
</protein>
<sequence length="163" mass="18455">MTFAALIKILEKQRQLHTSLYQLAVEKVEIIKNGDIHALNQMLKDEQSHAAAITMMEKERLKAIAVIFPNSSQHRTIRDCIALAEGEEKIKLIELHQELVSILENTKKQNDLNEQLIYQSLKFVNFSLNLLRPKQGAGTYAPPYGKQQQRPANGSTSVFNSQA</sequence>
<name>A0AAE3LMJ0_9BACI</name>